<organism evidence="5 6">
    <name type="scientific">Chryseolinea lacunae</name>
    <dbReference type="NCBI Taxonomy" id="2801331"/>
    <lineage>
        <taxon>Bacteria</taxon>
        <taxon>Pseudomonadati</taxon>
        <taxon>Bacteroidota</taxon>
        <taxon>Cytophagia</taxon>
        <taxon>Cytophagales</taxon>
        <taxon>Fulvivirgaceae</taxon>
        <taxon>Chryseolinea</taxon>
    </lineage>
</organism>
<evidence type="ECO:0000313" key="6">
    <source>
        <dbReference type="Proteomes" id="UP000613030"/>
    </source>
</evidence>
<dbReference type="EMBL" id="JAERRB010000002">
    <property type="protein sequence ID" value="MBL0741373.1"/>
    <property type="molecule type" value="Genomic_DNA"/>
</dbReference>
<dbReference type="InterPro" id="IPR050559">
    <property type="entry name" value="P-Pant_transferase_sf"/>
</dbReference>
<dbReference type="Gene3D" id="3.90.470.20">
    <property type="entry name" value="4'-phosphopantetheinyl transferase domain"/>
    <property type="match status" value="2"/>
</dbReference>
<evidence type="ECO:0000256" key="1">
    <source>
        <dbReference type="ARBA" id="ARBA00010990"/>
    </source>
</evidence>
<evidence type="ECO:0000256" key="2">
    <source>
        <dbReference type="ARBA" id="ARBA00022679"/>
    </source>
</evidence>
<dbReference type="SUPFAM" id="SSF56214">
    <property type="entry name" value="4'-phosphopantetheinyl transferase"/>
    <property type="match status" value="2"/>
</dbReference>
<reference evidence="5 6" key="1">
    <citation type="submission" date="2021-01" db="EMBL/GenBank/DDBJ databases">
        <title>Chryseolinea sp. Jin1 Genome sequencing and assembly.</title>
        <authorList>
            <person name="Kim I."/>
        </authorList>
    </citation>
    <scope>NUCLEOTIDE SEQUENCE [LARGE SCALE GENOMIC DNA]</scope>
    <source>
        <strain evidence="5 6">Jin1</strain>
    </source>
</reference>
<feature type="domain" description="4'-phosphopantetheinyl transferase N-terminal" evidence="4">
    <location>
        <begin position="16"/>
        <end position="97"/>
    </location>
</feature>
<dbReference type="GO" id="GO:0016740">
    <property type="term" value="F:transferase activity"/>
    <property type="evidence" value="ECO:0007669"/>
    <property type="project" value="UniProtKB-KW"/>
</dbReference>
<protein>
    <submittedName>
        <fullName evidence="5">4'-phosphopantetheinyl transferase superfamily protein</fullName>
    </submittedName>
</protein>
<dbReference type="PANTHER" id="PTHR12215">
    <property type="entry name" value="PHOSPHOPANTETHEINE TRANSFERASE"/>
    <property type="match status" value="1"/>
</dbReference>
<comment type="caution">
    <text evidence="5">The sequence shown here is derived from an EMBL/GenBank/DDBJ whole genome shotgun (WGS) entry which is preliminary data.</text>
</comment>
<evidence type="ECO:0000259" key="3">
    <source>
        <dbReference type="Pfam" id="PF01648"/>
    </source>
</evidence>
<accession>A0ABS1KQA6</accession>
<keyword evidence="2 5" id="KW-0808">Transferase</keyword>
<dbReference type="RefSeq" id="WP_202008721.1">
    <property type="nucleotide sequence ID" value="NZ_JAERRB010000002.1"/>
</dbReference>
<name>A0ABS1KQA6_9BACT</name>
<dbReference type="InterPro" id="IPR055066">
    <property type="entry name" value="AASDHPPT_N"/>
</dbReference>
<dbReference type="Pfam" id="PF22624">
    <property type="entry name" value="AASDHPPT_N"/>
    <property type="match status" value="1"/>
</dbReference>
<dbReference type="Proteomes" id="UP000613030">
    <property type="component" value="Unassembled WGS sequence"/>
</dbReference>
<dbReference type="InterPro" id="IPR037143">
    <property type="entry name" value="4-PPantetheinyl_Trfase_dom_sf"/>
</dbReference>
<proteinExistence type="inferred from homology"/>
<dbReference type="InterPro" id="IPR008278">
    <property type="entry name" value="4-PPantetheinyl_Trfase_dom"/>
</dbReference>
<dbReference type="Pfam" id="PF01648">
    <property type="entry name" value="ACPS"/>
    <property type="match status" value="1"/>
</dbReference>
<sequence>MVKIFVSENNICWEKSVYEAVANRLPQALLEKAGKYRRWEDAQAFLMGRLLLGKGLAAQGVNGHEEIIQYNAYNRPYIAGANVDFNISHSGGFVVCALGSNCRVGVDIERIHDVNVHDFADCLTGEEWRRVNAQKESLPEFFRIWTIKEAVIKADGRGLQIPLKEIQSDEQIYMADTLWSIYPLHIAQGYKAHLAIDKRVETIEVHTISIFD</sequence>
<evidence type="ECO:0000313" key="5">
    <source>
        <dbReference type="EMBL" id="MBL0741373.1"/>
    </source>
</evidence>
<dbReference type="PANTHER" id="PTHR12215:SF10">
    <property type="entry name" value="L-AMINOADIPATE-SEMIALDEHYDE DEHYDROGENASE-PHOSPHOPANTETHEINYL TRANSFERASE"/>
    <property type="match status" value="1"/>
</dbReference>
<evidence type="ECO:0000259" key="4">
    <source>
        <dbReference type="Pfam" id="PF22624"/>
    </source>
</evidence>
<keyword evidence="6" id="KW-1185">Reference proteome</keyword>
<comment type="similarity">
    <text evidence="1">Belongs to the P-Pant transferase superfamily. Gsp/Sfp/HetI/AcpT family.</text>
</comment>
<gene>
    <name evidence="5" type="ORF">JI741_09085</name>
</gene>
<feature type="domain" description="4'-phosphopantetheinyl transferase" evidence="3">
    <location>
        <begin position="103"/>
        <end position="170"/>
    </location>
</feature>